<dbReference type="Proteomes" id="UP000246964">
    <property type="component" value="Unassembled WGS sequence"/>
</dbReference>
<dbReference type="RefSeq" id="WP_110075927.1">
    <property type="nucleotide sequence ID" value="NZ_QGTT01000007.1"/>
</dbReference>
<dbReference type="SUPFAM" id="SSF111369">
    <property type="entry name" value="HlyD-like secretion proteins"/>
    <property type="match status" value="1"/>
</dbReference>
<dbReference type="GO" id="GO:0046914">
    <property type="term" value="F:transition metal ion binding"/>
    <property type="evidence" value="ECO:0007669"/>
    <property type="project" value="TreeGrafter"/>
</dbReference>
<feature type="domain" description="Heavy metal binding" evidence="3">
    <location>
        <begin position="66"/>
        <end position="91"/>
    </location>
</feature>
<accession>A0A317Q998</accession>
<dbReference type="PANTHER" id="PTHR30097:SF15">
    <property type="entry name" value="CATION EFFLUX SYSTEM PROTEIN CUSB"/>
    <property type="match status" value="1"/>
</dbReference>
<dbReference type="EMBL" id="QGTT01000007">
    <property type="protein sequence ID" value="PWW12979.1"/>
    <property type="molecule type" value="Genomic_DNA"/>
</dbReference>
<feature type="domain" description="Multidrug resistance protein MdtA-like C-terminal permuted SH3" evidence="6">
    <location>
        <begin position="377"/>
        <end position="425"/>
    </location>
</feature>
<dbReference type="GO" id="GO:0060003">
    <property type="term" value="P:copper ion export"/>
    <property type="evidence" value="ECO:0007669"/>
    <property type="project" value="TreeGrafter"/>
</dbReference>
<dbReference type="PANTHER" id="PTHR30097">
    <property type="entry name" value="CATION EFFLUX SYSTEM PROTEIN CUSB"/>
    <property type="match status" value="1"/>
</dbReference>
<dbReference type="AlphaFoldDB" id="A0A317Q998"/>
<comment type="caution">
    <text evidence="7">The sequence shown here is derived from an EMBL/GenBank/DDBJ whole genome shotgun (WGS) entry which is preliminary data.</text>
</comment>
<feature type="domain" description="CusB-like beta-barrel" evidence="5">
    <location>
        <begin position="282"/>
        <end position="355"/>
    </location>
</feature>
<evidence type="ECO:0000256" key="2">
    <source>
        <dbReference type="ARBA" id="ARBA00022448"/>
    </source>
</evidence>
<evidence type="ECO:0000259" key="5">
    <source>
        <dbReference type="Pfam" id="PF25954"/>
    </source>
</evidence>
<dbReference type="NCBIfam" id="TIGR01730">
    <property type="entry name" value="RND_mfp"/>
    <property type="match status" value="1"/>
</dbReference>
<gene>
    <name evidence="7" type="ORF">DET45_1078</name>
</gene>
<evidence type="ECO:0000259" key="6">
    <source>
        <dbReference type="Pfam" id="PF25967"/>
    </source>
</evidence>
<dbReference type="FunFam" id="2.40.420.20:FF:000006">
    <property type="entry name" value="RND family efflux transporter MFP subunit"/>
    <property type="match status" value="1"/>
</dbReference>
<dbReference type="InterPro" id="IPR058792">
    <property type="entry name" value="Beta-barrel_RND_2"/>
</dbReference>
<organism evidence="7 8">
    <name type="scientific">Pseudidiomarina maritima</name>
    <dbReference type="NCBI Taxonomy" id="519453"/>
    <lineage>
        <taxon>Bacteria</taxon>
        <taxon>Pseudomonadati</taxon>
        <taxon>Pseudomonadota</taxon>
        <taxon>Gammaproteobacteria</taxon>
        <taxon>Alteromonadales</taxon>
        <taxon>Idiomarinaceae</taxon>
        <taxon>Pseudidiomarina</taxon>
    </lineage>
</organism>
<evidence type="ECO:0000256" key="1">
    <source>
        <dbReference type="ARBA" id="ARBA00009477"/>
    </source>
</evidence>
<feature type="domain" description="CusB-like barrel-sandwich hybrid" evidence="4">
    <location>
        <begin position="143"/>
        <end position="277"/>
    </location>
</feature>
<evidence type="ECO:0000313" key="7">
    <source>
        <dbReference type="EMBL" id="PWW12979.1"/>
    </source>
</evidence>
<dbReference type="Pfam" id="PF19335">
    <property type="entry name" value="HMBD"/>
    <property type="match status" value="1"/>
</dbReference>
<dbReference type="InterPro" id="IPR051909">
    <property type="entry name" value="MFP_Cation_Efflux"/>
</dbReference>
<dbReference type="Gene3D" id="2.40.30.170">
    <property type="match status" value="1"/>
</dbReference>
<dbReference type="Gene3D" id="2.40.50.100">
    <property type="match status" value="1"/>
</dbReference>
<dbReference type="Pfam" id="PF25919">
    <property type="entry name" value="BSH_CusB"/>
    <property type="match status" value="1"/>
</dbReference>
<evidence type="ECO:0000313" key="8">
    <source>
        <dbReference type="Proteomes" id="UP000246964"/>
    </source>
</evidence>
<name>A0A317Q998_9GAMM</name>
<protein>
    <submittedName>
        <fullName evidence="7">Cu(I)/Ag(I) efflux system membrane fusion protein</fullName>
    </submittedName>
</protein>
<dbReference type="GO" id="GO:0016020">
    <property type="term" value="C:membrane"/>
    <property type="evidence" value="ECO:0007669"/>
    <property type="project" value="InterPro"/>
</dbReference>
<comment type="similarity">
    <text evidence="1">Belongs to the membrane fusion protein (MFP) (TC 8.A.1) family.</text>
</comment>
<sequence>MFYYLFGPSGPAAVVVLGRAWLAILLMAGWLLAPVASALVPAQTHQHSQSTVAPSFSLNEAEPIQYICPMHSHITSEEPGTCPICGMDLVPQRPQSHQQPQAQVSSAMQQSMGVRTAVASHTTLWRYLVTQGQVQWNDNARHHVHARASGWIERLHVRSEGQTVSQGQLLYEIYSRELVVAQQDYLQASSLLMQQLSQQSSQQVSQQSSPQSAQRLLNDSRLRLELLGFAPHLIEQLEQRQEILYRVPVFAPKAGVVTQLNSAQGMYVEPGLEIMTITGTDQLWLEADVPEQYSHWFSQGTPADITIAQLGLTDYETSVSYVYPELDVRSRSQRLRIELPAKPGLLVGMQAKVELFGGPKREVLAVPLASLIVTGDSHGSGSNRVLVQTDDNTFVQRPVEVGLIVGDQAEIIAGLTAGERVVVSGQFLLDSEATLQSMHNNANKQEAVDAHQHH</sequence>
<dbReference type="GO" id="GO:0030288">
    <property type="term" value="C:outer membrane-bounded periplasmic space"/>
    <property type="evidence" value="ECO:0007669"/>
    <property type="project" value="TreeGrafter"/>
</dbReference>
<dbReference type="GO" id="GO:0022857">
    <property type="term" value="F:transmembrane transporter activity"/>
    <property type="evidence" value="ECO:0007669"/>
    <property type="project" value="InterPro"/>
</dbReference>
<dbReference type="InterPro" id="IPR006143">
    <property type="entry name" value="RND_pump_MFP"/>
</dbReference>
<dbReference type="InterPro" id="IPR058790">
    <property type="entry name" value="BSH_CusB"/>
</dbReference>
<dbReference type="GO" id="GO:0015679">
    <property type="term" value="P:plasma membrane copper ion transport"/>
    <property type="evidence" value="ECO:0007669"/>
    <property type="project" value="TreeGrafter"/>
</dbReference>
<keyword evidence="8" id="KW-1185">Reference proteome</keyword>
<proteinExistence type="inferred from homology"/>
<dbReference type="InterPro" id="IPR045800">
    <property type="entry name" value="HMBD"/>
</dbReference>
<reference evidence="7 8" key="1">
    <citation type="submission" date="2018-05" db="EMBL/GenBank/DDBJ databases">
        <title>Freshwater and sediment microbial communities from various areas in North America, analyzing microbe dynamics in response to fracking.</title>
        <authorList>
            <person name="Lamendella R."/>
        </authorList>
    </citation>
    <scope>NUCLEOTIDE SEQUENCE [LARGE SCALE GENOMIC DNA]</scope>
    <source>
        <strain evidence="7 8">125B1</strain>
    </source>
</reference>
<evidence type="ECO:0000259" key="4">
    <source>
        <dbReference type="Pfam" id="PF25919"/>
    </source>
</evidence>
<dbReference type="Pfam" id="PF25967">
    <property type="entry name" value="RND-MFP_C"/>
    <property type="match status" value="1"/>
</dbReference>
<evidence type="ECO:0000259" key="3">
    <source>
        <dbReference type="Pfam" id="PF19335"/>
    </source>
</evidence>
<dbReference type="InterPro" id="IPR058627">
    <property type="entry name" value="MdtA-like_C"/>
</dbReference>
<dbReference type="Gene3D" id="2.40.420.20">
    <property type="match status" value="1"/>
</dbReference>
<keyword evidence="2" id="KW-0813">Transport</keyword>
<dbReference type="Pfam" id="PF25954">
    <property type="entry name" value="Beta-barrel_RND_2"/>
    <property type="match status" value="1"/>
</dbReference>
<dbReference type="OrthoDB" id="9806939at2"/>